<accession>A0A0P6WUC2</accession>
<dbReference type="EMBL" id="LGCK01000007">
    <property type="protein sequence ID" value="KPL72745.1"/>
    <property type="molecule type" value="Genomic_DNA"/>
</dbReference>
<dbReference type="InterPro" id="IPR000835">
    <property type="entry name" value="HTH_MarR-typ"/>
</dbReference>
<keyword evidence="3" id="KW-1185">Reference proteome</keyword>
<dbReference type="OrthoDB" id="33199at2"/>
<dbReference type="InterPro" id="IPR036390">
    <property type="entry name" value="WH_DNA-bd_sf"/>
</dbReference>
<dbReference type="Gene3D" id="1.10.10.10">
    <property type="entry name" value="Winged helix-like DNA-binding domain superfamily/Winged helix DNA-binding domain"/>
    <property type="match status" value="1"/>
</dbReference>
<sequence>MLIKILQIIHRYPLATMEQIQEELSVSAEMLNSMVADLVKKGYLKSYESCASACDHCSLSSACGGQSHPKIWMLTDKGNDLARR</sequence>
<feature type="domain" description="HTH marR-type" evidence="1">
    <location>
        <begin position="4"/>
        <end position="48"/>
    </location>
</feature>
<dbReference type="Proteomes" id="UP000050430">
    <property type="component" value="Unassembled WGS sequence"/>
</dbReference>
<comment type="caution">
    <text evidence="2">The sequence shown here is derived from an EMBL/GenBank/DDBJ whole genome shotgun (WGS) entry which is preliminary data.</text>
</comment>
<dbReference type="STRING" id="229920.ADM99_06600"/>
<organism evidence="2 3">
    <name type="scientific">Leptolinea tardivitalis</name>
    <dbReference type="NCBI Taxonomy" id="229920"/>
    <lineage>
        <taxon>Bacteria</taxon>
        <taxon>Bacillati</taxon>
        <taxon>Chloroflexota</taxon>
        <taxon>Anaerolineae</taxon>
        <taxon>Anaerolineales</taxon>
        <taxon>Anaerolineaceae</taxon>
        <taxon>Leptolinea</taxon>
    </lineage>
</organism>
<gene>
    <name evidence="2" type="ORF">ADM99_06600</name>
</gene>
<dbReference type="Pfam" id="PF01047">
    <property type="entry name" value="MarR"/>
    <property type="match status" value="1"/>
</dbReference>
<proteinExistence type="predicted"/>
<protein>
    <recommendedName>
        <fullName evidence="1">HTH marR-type domain-containing protein</fullName>
    </recommendedName>
</protein>
<evidence type="ECO:0000313" key="3">
    <source>
        <dbReference type="Proteomes" id="UP000050430"/>
    </source>
</evidence>
<dbReference type="InterPro" id="IPR036388">
    <property type="entry name" value="WH-like_DNA-bd_sf"/>
</dbReference>
<evidence type="ECO:0000313" key="2">
    <source>
        <dbReference type="EMBL" id="KPL72745.1"/>
    </source>
</evidence>
<dbReference type="GO" id="GO:0003700">
    <property type="term" value="F:DNA-binding transcription factor activity"/>
    <property type="evidence" value="ECO:0007669"/>
    <property type="project" value="InterPro"/>
</dbReference>
<dbReference type="AlphaFoldDB" id="A0A0P6WUC2"/>
<name>A0A0P6WUC2_9CHLR</name>
<dbReference type="SUPFAM" id="SSF46785">
    <property type="entry name" value="Winged helix' DNA-binding domain"/>
    <property type="match status" value="1"/>
</dbReference>
<reference evidence="2 3" key="1">
    <citation type="submission" date="2015-07" db="EMBL/GenBank/DDBJ databases">
        <title>Genome sequence of Leptolinea tardivitalis DSM 16556.</title>
        <authorList>
            <person name="Hemp J."/>
            <person name="Ward L.M."/>
            <person name="Pace L.A."/>
            <person name="Fischer W.W."/>
        </authorList>
    </citation>
    <scope>NUCLEOTIDE SEQUENCE [LARGE SCALE GENOMIC DNA]</scope>
    <source>
        <strain evidence="2 3">YMTK-2</strain>
    </source>
</reference>
<dbReference type="RefSeq" id="WP_062421170.1">
    <property type="nucleotide sequence ID" value="NZ_BBYA01000008.1"/>
</dbReference>
<evidence type="ECO:0000259" key="1">
    <source>
        <dbReference type="Pfam" id="PF01047"/>
    </source>
</evidence>